<evidence type="ECO:0000256" key="7">
    <source>
        <dbReference type="SAM" id="MobiDB-lite"/>
    </source>
</evidence>
<evidence type="ECO:0000256" key="2">
    <source>
        <dbReference type="ARBA" id="ARBA00022527"/>
    </source>
</evidence>
<protein>
    <recommendedName>
        <fullName evidence="1">non-specific serine/threonine protein kinase</fullName>
        <ecNumber evidence="1">2.7.11.1</ecNumber>
    </recommendedName>
</protein>
<evidence type="ECO:0000313" key="10">
    <source>
        <dbReference type="EMBL" id="MFC3766511.1"/>
    </source>
</evidence>
<evidence type="ECO:0000259" key="9">
    <source>
        <dbReference type="PROSITE" id="PS50011"/>
    </source>
</evidence>
<feature type="transmembrane region" description="Helical" evidence="8">
    <location>
        <begin position="309"/>
        <end position="328"/>
    </location>
</feature>
<dbReference type="SUPFAM" id="SSF56112">
    <property type="entry name" value="Protein kinase-like (PK-like)"/>
    <property type="match status" value="1"/>
</dbReference>
<dbReference type="PROSITE" id="PS50011">
    <property type="entry name" value="PROTEIN_KINASE_DOM"/>
    <property type="match status" value="1"/>
</dbReference>
<accession>A0ABV7YMB1</accession>
<dbReference type="Gene3D" id="1.10.510.10">
    <property type="entry name" value="Transferase(Phosphotransferase) domain 1"/>
    <property type="match status" value="1"/>
</dbReference>
<evidence type="ECO:0000256" key="8">
    <source>
        <dbReference type="SAM" id="Phobius"/>
    </source>
</evidence>
<feature type="region of interest" description="Disordered" evidence="7">
    <location>
        <begin position="274"/>
        <end position="303"/>
    </location>
</feature>
<keyword evidence="3 10" id="KW-0808">Transferase</keyword>
<dbReference type="EC" id="2.7.11.1" evidence="1"/>
<dbReference type="InterPro" id="IPR000719">
    <property type="entry name" value="Prot_kinase_dom"/>
</dbReference>
<dbReference type="Proteomes" id="UP001595699">
    <property type="component" value="Unassembled WGS sequence"/>
</dbReference>
<dbReference type="PANTHER" id="PTHR43289:SF6">
    <property type="entry name" value="SERINE_THREONINE-PROTEIN KINASE NEKL-3"/>
    <property type="match status" value="1"/>
</dbReference>
<keyword evidence="4" id="KW-0547">Nucleotide-binding</keyword>
<dbReference type="SMART" id="SM00220">
    <property type="entry name" value="S_TKc"/>
    <property type="match status" value="1"/>
</dbReference>
<dbReference type="EMBL" id="JBHRZH010000055">
    <property type="protein sequence ID" value="MFC3766511.1"/>
    <property type="molecule type" value="Genomic_DNA"/>
</dbReference>
<keyword evidence="8" id="KW-1133">Transmembrane helix</keyword>
<evidence type="ECO:0000256" key="1">
    <source>
        <dbReference type="ARBA" id="ARBA00012513"/>
    </source>
</evidence>
<dbReference type="Pfam" id="PF00069">
    <property type="entry name" value="Pkinase"/>
    <property type="match status" value="1"/>
</dbReference>
<comment type="caution">
    <text evidence="10">The sequence shown here is derived from an EMBL/GenBank/DDBJ whole genome shotgun (WGS) entry which is preliminary data.</text>
</comment>
<keyword evidence="8" id="KW-0472">Membrane</keyword>
<keyword evidence="2" id="KW-0723">Serine/threonine-protein kinase</keyword>
<dbReference type="PANTHER" id="PTHR43289">
    <property type="entry name" value="MITOGEN-ACTIVATED PROTEIN KINASE KINASE KINASE 20-RELATED"/>
    <property type="match status" value="1"/>
</dbReference>
<dbReference type="Gene3D" id="3.30.200.20">
    <property type="entry name" value="Phosphorylase Kinase, domain 1"/>
    <property type="match status" value="1"/>
</dbReference>
<dbReference type="CDD" id="cd14014">
    <property type="entry name" value="STKc_PknB_like"/>
    <property type="match status" value="1"/>
</dbReference>
<keyword evidence="11" id="KW-1185">Reference proteome</keyword>
<dbReference type="InterPro" id="IPR011009">
    <property type="entry name" value="Kinase-like_dom_sf"/>
</dbReference>
<dbReference type="RefSeq" id="WP_205121886.1">
    <property type="nucleotide sequence ID" value="NZ_JAFBCM010000001.1"/>
</dbReference>
<evidence type="ECO:0000256" key="3">
    <source>
        <dbReference type="ARBA" id="ARBA00022679"/>
    </source>
</evidence>
<reference evidence="11" key="1">
    <citation type="journal article" date="2019" name="Int. J. Syst. Evol. Microbiol.">
        <title>The Global Catalogue of Microorganisms (GCM) 10K type strain sequencing project: providing services to taxonomists for standard genome sequencing and annotation.</title>
        <authorList>
            <consortium name="The Broad Institute Genomics Platform"/>
            <consortium name="The Broad Institute Genome Sequencing Center for Infectious Disease"/>
            <person name="Wu L."/>
            <person name="Ma J."/>
        </authorList>
    </citation>
    <scope>NUCLEOTIDE SEQUENCE [LARGE SCALE GENOMIC DNA]</scope>
    <source>
        <strain evidence="11">CGMCC 4.7241</strain>
    </source>
</reference>
<evidence type="ECO:0000256" key="4">
    <source>
        <dbReference type="ARBA" id="ARBA00022741"/>
    </source>
</evidence>
<dbReference type="InterPro" id="IPR008271">
    <property type="entry name" value="Ser/Thr_kinase_AS"/>
</dbReference>
<keyword evidence="5 10" id="KW-0418">Kinase</keyword>
<feature type="domain" description="Protein kinase" evidence="9">
    <location>
        <begin position="9"/>
        <end position="259"/>
    </location>
</feature>
<keyword evidence="8" id="KW-0812">Transmembrane</keyword>
<evidence type="ECO:0000256" key="6">
    <source>
        <dbReference type="ARBA" id="ARBA00022840"/>
    </source>
</evidence>
<name>A0ABV7YMB1_9ACTN</name>
<dbReference type="PROSITE" id="PS00108">
    <property type="entry name" value="PROTEIN_KINASE_ST"/>
    <property type="match status" value="1"/>
</dbReference>
<proteinExistence type="predicted"/>
<evidence type="ECO:0000256" key="5">
    <source>
        <dbReference type="ARBA" id="ARBA00022777"/>
    </source>
</evidence>
<dbReference type="GO" id="GO:0004674">
    <property type="term" value="F:protein serine/threonine kinase activity"/>
    <property type="evidence" value="ECO:0007669"/>
    <property type="project" value="UniProtKB-EC"/>
</dbReference>
<evidence type="ECO:0000313" key="11">
    <source>
        <dbReference type="Proteomes" id="UP001595699"/>
    </source>
</evidence>
<keyword evidence="6" id="KW-0067">ATP-binding</keyword>
<gene>
    <name evidence="10" type="ORF">ACFOUW_37185</name>
</gene>
<organism evidence="10 11">
    <name type="scientific">Tenggerimyces flavus</name>
    <dbReference type="NCBI Taxonomy" id="1708749"/>
    <lineage>
        <taxon>Bacteria</taxon>
        <taxon>Bacillati</taxon>
        <taxon>Actinomycetota</taxon>
        <taxon>Actinomycetes</taxon>
        <taxon>Propionibacteriales</taxon>
        <taxon>Nocardioidaceae</taxon>
        <taxon>Tenggerimyces</taxon>
    </lineage>
</organism>
<sequence length="329" mass="35175">MGDIVGGRFELIDVLDAGGSGTVWRAWDHREREYVAAKVLRAADSDSLIRFIREAKRVVQHPHTLAPRNWVGEDDRILFTMELVRGGSVATLLGDFGALPEGWVIELAHQAADALVAVHAAGFAHRDVKPSNLLLDATGQSRPRLRLGDFGIAAAFDGTRLTVANVVLGTPGYLSPEAYRGADPAPAQDLFALGVVMRKMLAGNGTPNVLELDGLPGSTDLLRLLAELLAEDPASRPASAWEVRSRLGELREAGDVAYVIDPADPVEVFDHIPPLPAGWGETGPKEQRSPTPAPATPAGRRPARRRPPLAAWLLLVAGIALLAVAVLTR</sequence>